<name>A0A3A1TV19_9MICO</name>
<dbReference type="GO" id="GO:0071555">
    <property type="term" value="P:cell wall organization"/>
    <property type="evidence" value="ECO:0007669"/>
    <property type="project" value="UniProtKB-KW"/>
</dbReference>
<evidence type="ECO:0000313" key="10">
    <source>
        <dbReference type="EMBL" id="RIX27660.1"/>
    </source>
</evidence>
<comment type="subcellular location">
    <subcellularLocation>
        <location evidence="7">Cell membrane</location>
        <topology evidence="7">Multi-pass membrane protein</topology>
    </subcellularLocation>
    <subcellularLocation>
        <location evidence="1">Membrane</location>
        <topology evidence="1">Multi-pass membrane protein</topology>
    </subcellularLocation>
</comment>
<evidence type="ECO:0000256" key="6">
    <source>
        <dbReference type="ARBA" id="ARBA00023136"/>
    </source>
</evidence>
<keyword evidence="3 7" id="KW-0808">Transferase</keyword>
<sequence>MQSLLTGAGVSLLFTLFLTPLFIRLFHRLQWGQFIRDDGPVSHHAKRGTATMGGVVFILASVVGYFVGHLNNLGNITISGLLVLLLMVGLGLVGFVDDFLKTRNQRSLGLGGWAKVFGQVLVATVFALLVLQFPRTAEGAGGKTYTATPASPTISIVRDQWFDGSVLSFTALFGVTIGVIVFVVWIWLIVTATSNGVNVTDGLDGLATGSSIFAIGSYVIIGFWQFNQSCFDKTLEAVNVPLCYTVRDPLDLAVVAACITGALVGFLWWNTSPAQIFMGDTGSLALGGAVAALAVLSHTELLLLFIGGLFVIEPGSVIVQRAYFKVTHGKRIFLMSPIHHHFELKGWAEVTVVVRFWIVAGLLSALGVGLFYLEWLSRAK</sequence>
<feature type="binding site" evidence="9">
    <location>
        <position position="280"/>
    </location>
    <ligand>
        <name>Mg(2+)</name>
        <dbReference type="ChEBI" id="CHEBI:18420"/>
    </ligand>
</feature>
<keyword evidence="7 9" id="KW-0460">Magnesium</keyword>
<dbReference type="UniPathway" id="UPA00219"/>
<dbReference type="GO" id="GO:0008963">
    <property type="term" value="F:phospho-N-acetylmuramoyl-pentapeptide-transferase activity"/>
    <property type="evidence" value="ECO:0007669"/>
    <property type="project" value="UniProtKB-UniRule"/>
</dbReference>
<feature type="transmembrane region" description="Helical" evidence="7">
    <location>
        <begin position="108"/>
        <end position="131"/>
    </location>
</feature>
<accession>A0A3A1TV19</accession>
<dbReference type="Proteomes" id="UP000265742">
    <property type="component" value="Unassembled WGS sequence"/>
</dbReference>
<keyword evidence="6 7" id="KW-0472">Membrane</keyword>
<comment type="function">
    <text evidence="7">Catalyzes the initial step of the lipid cycle reactions in the biosynthesis of the cell wall peptidoglycan: transfers peptidoglycan precursor phospho-MurNAc-pentapeptide from UDP-MurNAc-pentapeptide onto the lipid carrier undecaprenyl phosphate, yielding undecaprenyl-pyrophosphoryl-MurNAc-pentapeptide, known as lipid I.</text>
</comment>
<evidence type="ECO:0000256" key="1">
    <source>
        <dbReference type="ARBA" id="ARBA00004141"/>
    </source>
</evidence>
<protein>
    <recommendedName>
        <fullName evidence="7 8">Phospho-N-acetylmuramoyl-pentapeptide-transferase</fullName>
        <ecNumber evidence="7 8">2.7.8.13</ecNumber>
    </recommendedName>
    <alternativeName>
        <fullName evidence="7">UDP-MurNAc-pentapeptide phosphotransferase</fullName>
    </alternativeName>
</protein>
<comment type="caution">
    <text evidence="10">The sequence shown here is derived from an EMBL/GenBank/DDBJ whole genome shotgun (WGS) entry which is preliminary data.</text>
</comment>
<evidence type="ECO:0000256" key="5">
    <source>
        <dbReference type="ARBA" id="ARBA00022989"/>
    </source>
</evidence>
<dbReference type="EC" id="2.7.8.13" evidence="7 8"/>
<evidence type="ECO:0000313" key="11">
    <source>
        <dbReference type="Proteomes" id="UP000265742"/>
    </source>
</evidence>
<dbReference type="AlphaFoldDB" id="A0A3A1TV19"/>
<dbReference type="NCBIfam" id="TIGR00445">
    <property type="entry name" value="mraY"/>
    <property type="match status" value="1"/>
</dbReference>
<dbReference type="EMBL" id="QXTG01000002">
    <property type="protein sequence ID" value="RIX27660.1"/>
    <property type="molecule type" value="Genomic_DNA"/>
</dbReference>
<dbReference type="InterPro" id="IPR000715">
    <property type="entry name" value="Glycosyl_transferase_4"/>
</dbReference>
<dbReference type="Pfam" id="PF00953">
    <property type="entry name" value="Glycos_transf_4"/>
    <property type="match status" value="1"/>
</dbReference>
<keyword evidence="7" id="KW-1003">Cell membrane</keyword>
<keyword evidence="7" id="KW-0133">Cell shape</keyword>
<keyword evidence="7" id="KW-0573">Peptidoglycan synthesis</keyword>
<feature type="transmembrane region" description="Helical" evidence="7">
    <location>
        <begin position="252"/>
        <end position="269"/>
    </location>
</feature>
<dbReference type="GO" id="GO:0051992">
    <property type="term" value="F:UDP-N-acetylmuramoyl-L-alanyl-D-glutamyl-meso-2,6-diaminopimelyl-D-alanyl-D-alanine:undecaprenyl-phosphate transferase activity"/>
    <property type="evidence" value="ECO:0007669"/>
    <property type="project" value="RHEA"/>
</dbReference>
<dbReference type="PANTHER" id="PTHR22926:SF5">
    <property type="entry name" value="PHOSPHO-N-ACETYLMURAMOYL-PENTAPEPTIDE-TRANSFERASE HOMOLOG"/>
    <property type="match status" value="1"/>
</dbReference>
<evidence type="ECO:0000256" key="4">
    <source>
        <dbReference type="ARBA" id="ARBA00022692"/>
    </source>
</evidence>
<feature type="transmembrane region" description="Helical" evidence="7">
    <location>
        <begin position="73"/>
        <end position="96"/>
    </location>
</feature>
<dbReference type="HAMAP" id="MF_00038">
    <property type="entry name" value="MraY"/>
    <property type="match status" value="1"/>
</dbReference>
<dbReference type="PROSITE" id="PS01348">
    <property type="entry name" value="MRAY_2"/>
    <property type="match status" value="1"/>
</dbReference>
<dbReference type="GO" id="GO:0051301">
    <property type="term" value="P:cell division"/>
    <property type="evidence" value="ECO:0007669"/>
    <property type="project" value="UniProtKB-KW"/>
</dbReference>
<feature type="transmembrane region" description="Helical" evidence="7">
    <location>
        <begin position="166"/>
        <end position="190"/>
    </location>
</feature>
<feature type="transmembrane region" description="Helical" evidence="7">
    <location>
        <begin position="352"/>
        <end position="373"/>
    </location>
</feature>
<keyword evidence="5 7" id="KW-1133">Transmembrane helix</keyword>
<dbReference type="GO" id="GO:0009252">
    <property type="term" value="P:peptidoglycan biosynthetic process"/>
    <property type="evidence" value="ECO:0007669"/>
    <property type="project" value="UniProtKB-UniRule"/>
</dbReference>
<feature type="transmembrane region" description="Helical" evidence="7">
    <location>
        <begin position="202"/>
        <end position="226"/>
    </location>
</feature>
<organism evidence="10 11">
    <name type="scientific">Amnibacterium setariae</name>
    <dbReference type="NCBI Taxonomy" id="2306585"/>
    <lineage>
        <taxon>Bacteria</taxon>
        <taxon>Bacillati</taxon>
        <taxon>Actinomycetota</taxon>
        <taxon>Actinomycetes</taxon>
        <taxon>Micrococcales</taxon>
        <taxon>Microbacteriaceae</taxon>
        <taxon>Amnibacterium</taxon>
    </lineage>
</organism>
<feature type="transmembrane region" description="Helical" evidence="7">
    <location>
        <begin position="48"/>
        <end position="67"/>
    </location>
</feature>
<dbReference type="OrthoDB" id="9805475at2"/>
<keyword evidence="11" id="KW-1185">Reference proteome</keyword>
<dbReference type="RefSeq" id="WP_119481969.1">
    <property type="nucleotide sequence ID" value="NZ_QXTG01000002.1"/>
</dbReference>
<reference evidence="11" key="1">
    <citation type="submission" date="2018-09" db="EMBL/GenBank/DDBJ databases">
        <authorList>
            <person name="Kim I."/>
        </authorList>
    </citation>
    <scope>NUCLEOTIDE SEQUENCE [LARGE SCALE GENOMIC DNA]</scope>
    <source>
        <strain evidence="11">DD4a</strain>
    </source>
</reference>
<keyword evidence="7" id="KW-0961">Cell wall biogenesis/degradation</keyword>
<keyword evidence="7" id="KW-0131">Cell cycle</keyword>
<keyword evidence="7" id="KW-0132">Cell division</keyword>
<dbReference type="GO" id="GO:0046872">
    <property type="term" value="F:metal ion binding"/>
    <property type="evidence" value="ECO:0007669"/>
    <property type="project" value="UniProtKB-KW"/>
</dbReference>
<feature type="transmembrane region" description="Helical" evidence="7">
    <location>
        <begin position="276"/>
        <end position="296"/>
    </location>
</feature>
<evidence type="ECO:0000256" key="2">
    <source>
        <dbReference type="ARBA" id="ARBA00005583"/>
    </source>
</evidence>
<comment type="pathway">
    <text evidence="7">Cell wall biogenesis; peptidoglycan biosynthesis.</text>
</comment>
<dbReference type="CDD" id="cd06852">
    <property type="entry name" value="GT_MraY"/>
    <property type="match status" value="1"/>
</dbReference>
<comment type="cofactor">
    <cofactor evidence="7 9">
        <name>Mg(2+)</name>
        <dbReference type="ChEBI" id="CHEBI:18420"/>
    </cofactor>
</comment>
<evidence type="ECO:0000256" key="8">
    <source>
        <dbReference type="NCBIfam" id="TIGR00445"/>
    </source>
</evidence>
<keyword evidence="4 7" id="KW-0812">Transmembrane</keyword>
<dbReference type="InterPro" id="IPR003524">
    <property type="entry name" value="PNAcMuramoyl-5peptid_Trfase"/>
</dbReference>
<gene>
    <name evidence="7" type="primary">mraY</name>
    <name evidence="10" type="ORF">D1781_08845</name>
</gene>
<keyword evidence="7 9" id="KW-0479">Metal-binding</keyword>
<comment type="catalytic activity">
    <reaction evidence="7">
        <text>UDP-N-acetyl-alpha-D-muramoyl-L-alanyl-gamma-D-glutamyl-meso-2,6-diaminopimeloyl-D-alanyl-D-alanine + di-trans,octa-cis-undecaprenyl phosphate = di-trans,octa-cis-undecaprenyl diphospho-N-acetyl-alpha-D-muramoyl-L-alanyl-D-glutamyl-meso-2,6-diaminopimeloyl-D-alanyl-D-alanine + UMP</text>
        <dbReference type="Rhea" id="RHEA:28386"/>
        <dbReference type="ChEBI" id="CHEBI:57865"/>
        <dbReference type="ChEBI" id="CHEBI:60392"/>
        <dbReference type="ChEBI" id="CHEBI:61386"/>
        <dbReference type="ChEBI" id="CHEBI:61387"/>
        <dbReference type="EC" id="2.7.8.13"/>
    </reaction>
</comment>
<evidence type="ECO:0000256" key="7">
    <source>
        <dbReference type="HAMAP-Rule" id="MF_00038"/>
    </source>
</evidence>
<evidence type="ECO:0000256" key="3">
    <source>
        <dbReference type="ARBA" id="ARBA00022679"/>
    </source>
</evidence>
<evidence type="ECO:0000256" key="9">
    <source>
        <dbReference type="PIRSR" id="PIRSR600715-1"/>
    </source>
</evidence>
<dbReference type="GO" id="GO:0005886">
    <property type="term" value="C:plasma membrane"/>
    <property type="evidence" value="ECO:0007669"/>
    <property type="project" value="UniProtKB-SubCell"/>
</dbReference>
<dbReference type="GO" id="GO:0008360">
    <property type="term" value="P:regulation of cell shape"/>
    <property type="evidence" value="ECO:0007669"/>
    <property type="project" value="UniProtKB-KW"/>
</dbReference>
<feature type="binding site" evidence="9">
    <location>
        <position position="198"/>
    </location>
    <ligand>
        <name>Mg(2+)</name>
        <dbReference type="ChEBI" id="CHEBI:18420"/>
    </ligand>
</feature>
<comment type="similarity">
    <text evidence="2 7">Belongs to the glycosyltransferase 4 family. MraY subfamily.</text>
</comment>
<dbReference type="PANTHER" id="PTHR22926">
    <property type="entry name" value="PHOSPHO-N-ACETYLMURAMOYL-PENTAPEPTIDE-TRANSFERASE"/>
    <property type="match status" value="1"/>
</dbReference>
<feature type="transmembrane region" description="Helical" evidence="7">
    <location>
        <begin position="6"/>
        <end position="27"/>
    </location>
</feature>
<dbReference type="InterPro" id="IPR018480">
    <property type="entry name" value="PNAcMuramoyl-5peptid_Trfase_CS"/>
</dbReference>
<proteinExistence type="inferred from homology"/>